<keyword evidence="2" id="KW-1185">Reference proteome</keyword>
<name>A0ABU5ZHQ2_9BACL</name>
<organism evidence="1 2">
    <name type="scientific">Ferviditalea candida</name>
    <dbReference type="NCBI Taxonomy" id="3108399"/>
    <lineage>
        <taxon>Bacteria</taxon>
        <taxon>Bacillati</taxon>
        <taxon>Bacillota</taxon>
        <taxon>Bacilli</taxon>
        <taxon>Bacillales</taxon>
        <taxon>Paenibacillaceae</taxon>
        <taxon>Ferviditalea</taxon>
    </lineage>
</organism>
<evidence type="ECO:0000313" key="1">
    <source>
        <dbReference type="EMBL" id="MEB3101767.1"/>
    </source>
</evidence>
<evidence type="ECO:0000313" key="2">
    <source>
        <dbReference type="Proteomes" id="UP001310386"/>
    </source>
</evidence>
<protein>
    <submittedName>
        <fullName evidence="1">Uncharacterized protein</fullName>
    </submittedName>
</protein>
<dbReference type="RefSeq" id="WP_371753885.1">
    <property type="nucleotide sequence ID" value="NZ_JAYJLD010000010.1"/>
</dbReference>
<dbReference type="EMBL" id="JAYJLD010000010">
    <property type="protein sequence ID" value="MEB3101767.1"/>
    <property type="molecule type" value="Genomic_DNA"/>
</dbReference>
<proteinExistence type="predicted"/>
<accession>A0ABU5ZHQ2</accession>
<dbReference type="Proteomes" id="UP001310386">
    <property type="component" value="Unassembled WGS sequence"/>
</dbReference>
<gene>
    <name evidence="1" type="ORF">VF724_08835</name>
</gene>
<sequence length="61" mass="6885">MKEMIMNVMKAKGIQVPEGDYEFLTGQWEGLMELKRAVTEDIEGAEDIALRHIPVGGIEHE</sequence>
<reference evidence="1" key="1">
    <citation type="submission" date="2023-12" db="EMBL/GenBank/DDBJ databases">
        <title>Fervidustalea candida gen. nov., sp. nov., a novel member of the family Paenibacillaceae isolated from a geothermal area.</title>
        <authorList>
            <person name="Li W.-J."/>
            <person name="Jiao J.-Y."/>
            <person name="Chen Y."/>
        </authorList>
    </citation>
    <scope>NUCLEOTIDE SEQUENCE</scope>
    <source>
        <strain evidence="1">SYSU GA230002</strain>
    </source>
</reference>
<comment type="caution">
    <text evidence="1">The sequence shown here is derived from an EMBL/GenBank/DDBJ whole genome shotgun (WGS) entry which is preliminary data.</text>
</comment>